<name>A0A4Y2U992_ARAVE</name>
<evidence type="ECO:0000313" key="2">
    <source>
        <dbReference type="Proteomes" id="UP000499080"/>
    </source>
</evidence>
<sequence length="104" mass="12398">MKRRETWLLDQSFTTTLSHENPFTASHFDSLGECLGRLHHSIFKPQRTYFPQDFRSSQCKWRFVMKFKWPLYATPIVSRFHIHARFRRVTMSIALRGVAVNGRP</sequence>
<evidence type="ECO:0000313" key="1">
    <source>
        <dbReference type="EMBL" id="GBO09555.1"/>
    </source>
</evidence>
<keyword evidence="2" id="KW-1185">Reference proteome</keyword>
<organism evidence="1 2">
    <name type="scientific">Araneus ventricosus</name>
    <name type="common">Orbweaver spider</name>
    <name type="synonym">Epeira ventricosa</name>
    <dbReference type="NCBI Taxonomy" id="182803"/>
    <lineage>
        <taxon>Eukaryota</taxon>
        <taxon>Metazoa</taxon>
        <taxon>Ecdysozoa</taxon>
        <taxon>Arthropoda</taxon>
        <taxon>Chelicerata</taxon>
        <taxon>Arachnida</taxon>
        <taxon>Araneae</taxon>
        <taxon>Araneomorphae</taxon>
        <taxon>Entelegynae</taxon>
        <taxon>Araneoidea</taxon>
        <taxon>Araneidae</taxon>
        <taxon>Araneus</taxon>
    </lineage>
</organism>
<dbReference type="Proteomes" id="UP000499080">
    <property type="component" value="Unassembled WGS sequence"/>
</dbReference>
<comment type="caution">
    <text evidence="1">The sequence shown here is derived from an EMBL/GenBank/DDBJ whole genome shotgun (WGS) entry which is preliminary data.</text>
</comment>
<accession>A0A4Y2U992</accession>
<reference evidence="1 2" key="1">
    <citation type="journal article" date="2019" name="Sci. Rep.">
        <title>Orb-weaving spider Araneus ventricosus genome elucidates the spidroin gene catalogue.</title>
        <authorList>
            <person name="Kono N."/>
            <person name="Nakamura H."/>
            <person name="Ohtoshi R."/>
            <person name="Moran D.A.P."/>
            <person name="Shinohara A."/>
            <person name="Yoshida Y."/>
            <person name="Fujiwara M."/>
            <person name="Mori M."/>
            <person name="Tomita M."/>
            <person name="Arakawa K."/>
        </authorList>
    </citation>
    <scope>NUCLEOTIDE SEQUENCE [LARGE SCALE GENOMIC DNA]</scope>
</reference>
<gene>
    <name evidence="1" type="ORF">AVEN_161171_1</name>
</gene>
<dbReference type="AlphaFoldDB" id="A0A4Y2U992"/>
<protein>
    <submittedName>
        <fullName evidence="1">Uncharacterized protein</fullName>
    </submittedName>
</protein>
<proteinExistence type="predicted"/>
<dbReference type="EMBL" id="BGPR01034942">
    <property type="protein sequence ID" value="GBO09555.1"/>
    <property type="molecule type" value="Genomic_DNA"/>
</dbReference>